<dbReference type="PANTHER" id="PTHR43861:SF5">
    <property type="entry name" value="BLL5978 PROTEIN"/>
    <property type="match status" value="1"/>
</dbReference>
<dbReference type="Gene3D" id="6.10.250.3100">
    <property type="match status" value="1"/>
</dbReference>
<evidence type="ECO:0000259" key="1">
    <source>
        <dbReference type="Pfam" id="PF08421"/>
    </source>
</evidence>
<dbReference type="Gene3D" id="6.20.50.110">
    <property type="entry name" value="Methyltransferase, zinc-binding domain"/>
    <property type="match status" value="1"/>
</dbReference>
<feature type="domain" description="C-methyltransferase" evidence="2">
    <location>
        <begin position="286"/>
        <end position="444"/>
    </location>
</feature>
<organism evidence="3 4">
    <name type="scientific">Hymenobacter canadensis</name>
    <dbReference type="NCBI Taxonomy" id="2999067"/>
    <lineage>
        <taxon>Bacteria</taxon>
        <taxon>Pseudomonadati</taxon>
        <taxon>Bacteroidota</taxon>
        <taxon>Cytophagia</taxon>
        <taxon>Cytophagales</taxon>
        <taxon>Hymenobacteraceae</taxon>
        <taxon>Hymenobacter</taxon>
    </lineage>
</organism>
<dbReference type="Pfam" id="PF08484">
    <property type="entry name" value="Methyltransf_14"/>
    <property type="match status" value="1"/>
</dbReference>
<dbReference type="Gene3D" id="3.40.50.720">
    <property type="entry name" value="NAD(P)-binding Rossmann-like Domain"/>
    <property type="match status" value="1"/>
</dbReference>
<keyword evidence="3" id="KW-0489">Methyltransferase</keyword>
<dbReference type="Proteomes" id="UP001211005">
    <property type="component" value="Chromosome"/>
</dbReference>
<reference evidence="3 4" key="1">
    <citation type="submission" date="2022-12" db="EMBL/GenBank/DDBJ databases">
        <title>Hymenobacter canadensis sp. nov. isolated from lake water of the Cambridge Bay, Canada.</title>
        <authorList>
            <person name="Kim W.H."/>
            <person name="Lee Y.M."/>
        </authorList>
    </citation>
    <scope>NUCLEOTIDE SEQUENCE [LARGE SCALE GENOMIC DNA]</scope>
    <source>
        <strain evidence="3 4">PAMC 29467</strain>
    </source>
</reference>
<dbReference type="InterPro" id="IPR013630">
    <property type="entry name" value="Methyltransf_Zn-bd_dom_put"/>
</dbReference>
<dbReference type="RefSeq" id="WP_269560403.1">
    <property type="nucleotide sequence ID" value="NZ_CP114767.1"/>
</dbReference>
<evidence type="ECO:0000313" key="3">
    <source>
        <dbReference type="EMBL" id="WBA42347.1"/>
    </source>
</evidence>
<proteinExistence type="predicted"/>
<protein>
    <submittedName>
        <fullName evidence="3">Class I SAM-dependent methyltransferase</fullName>
    </submittedName>
</protein>
<evidence type="ECO:0000259" key="2">
    <source>
        <dbReference type="Pfam" id="PF08484"/>
    </source>
</evidence>
<keyword evidence="3" id="KW-0808">Transferase</keyword>
<keyword evidence="4" id="KW-1185">Reference proteome</keyword>
<dbReference type="EMBL" id="CP114767">
    <property type="protein sequence ID" value="WBA42347.1"/>
    <property type="molecule type" value="Genomic_DNA"/>
</dbReference>
<accession>A0ABY7LPJ8</accession>
<dbReference type="SUPFAM" id="SSF53335">
    <property type="entry name" value="S-adenosyl-L-methionine-dependent methyltransferases"/>
    <property type="match status" value="1"/>
</dbReference>
<dbReference type="GO" id="GO:0032259">
    <property type="term" value="P:methylation"/>
    <property type="evidence" value="ECO:0007669"/>
    <property type="project" value="UniProtKB-KW"/>
</dbReference>
<dbReference type="Pfam" id="PF13489">
    <property type="entry name" value="Methyltransf_23"/>
    <property type="match status" value="1"/>
</dbReference>
<dbReference type="InterPro" id="IPR029063">
    <property type="entry name" value="SAM-dependent_MTases_sf"/>
</dbReference>
<dbReference type="InterPro" id="IPR038576">
    <property type="entry name" value="Methyltransf_Zn-bd_dom_put_sf"/>
</dbReference>
<dbReference type="InterPro" id="IPR013691">
    <property type="entry name" value="MeTrfase_14"/>
</dbReference>
<dbReference type="GO" id="GO:0008168">
    <property type="term" value="F:methyltransferase activity"/>
    <property type="evidence" value="ECO:0007669"/>
    <property type="project" value="UniProtKB-KW"/>
</dbReference>
<dbReference type="Pfam" id="PF08421">
    <property type="entry name" value="Methyltransf_13"/>
    <property type="match status" value="1"/>
</dbReference>
<dbReference type="PANTHER" id="PTHR43861">
    <property type="entry name" value="TRANS-ACONITATE 2-METHYLTRANSFERASE-RELATED"/>
    <property type="match status" value="1"/>
</dbReference>
<sequence length="450" mass="50337">MMTKLSAYPTAEAVPAALYPADSVMLGEPVAQATSPVEPPASPCRFCGTPLDTTFVNLGTSPLCQHHVRPHEFNRAEAFYPLHARVCRECFLVQLDEFVTSEQIFQNDYAYFSSYSASWLRHASLYTDMAASRFALREDSLVVEVASNDGYLLQYFVAKGIPVLGVEPAHNVAEVARAKGINTLGKFFGRETAAYVAATAGQADLLLGNNVLAHVPDINDFVAGMQVLLKPDGVITMEFPHLLRLMDGNQFDTIYHEHFSYLSFYTVERIFAHHGLTLFDVEELTTHGGSLRIFARHESSGAWPVTERIAELRERELALGITQLAYYADFEENAKETKRKLLEFLIDAKRAGKTVVGYGAPGKGNTLLNYCGIRTDFLDYTVDVSPHKQGNFLPGSRIPICHPDRIFSTRPDYVLLLPWNLREEIMEQMSGIREWGGQFVVPIPEVRVYE</sequence>
<dbReference type="Gene3D" id="3.40.50.150">
    <property type="entry name" value="Vaccinia Virus protein VP39"/>
    <property type="match status" value="1"/>
</dbReference>
<feature type="domain" description="Methyltransferase putative zinc binding" evidence="1">
    <location>
        <begin position="44"/>
        <end position="105"/>
    </location>
</feature>
<name>A0ABY7LPJ8_9BACT</name>
<evidence type="ECO:0000313" key="4">
    <source>
        <dbReference type="Proteomes" id="UP001211005"/>
    </source>
</evidence>
<gene>
    <name evidence="3" type="ORF">O3303_02045</name>
</gene>